<dbReference type="Proteomes" id="UP001302126">
    <property type="component" value="Unassembled WGS sequence"/>
</dbReference>
<dbReference type="AlphaFoldDB" id="A0AAN6WSY7"/>
<comment type="similarity">
    <text evidence="2 9">Belongs to the COX20 family.</text>
</comment>
<evidence type="ECO:0000256" key="10">
    <source>
        <dbReference type="SAM" id="Coils"/>
    </source>
</evidence>
<evidence type="ECO:0000313" key="13">
    <source>
        <dbReference type="Proteomes" id="UP001302126"/>
    </source>
</evidence>
<dbReference type="EMBL" id="MU864412">
    <property type="protein sequence ID" value="KAK4186961.1"/>
    <property type="molecule type" value="Genomic_DNA"/>
</dbReference>
<comment type="caution">
    <text evidence="12">The sequence shown here is derived from an EMBL/GenBank/DDBJ whole genome shotgun (WGS) entry which is preliminary data.</text>
</comment>
<gene>
    <name evidence="12" type="ORF">QBC35DRAFT_499955</name>
</gene>
<feature type="region of interest" description="Disordered" evidence="11">
    <location>
        <begin position="1"/>
        <end position="45"/>
    </location>
</feature>
<keyword evidence="7 9" id="KW-0496">Mitochondrion</keyword>
<proteinExistence type="inferred from homology"/>
<evidence type="ECO:0000256" key="11">
    <source>
        <dbReference type="SAM" id="MobiDB-lite"/>
    </source>
</evidence>
<reference evidence="12" key="2">
    <citation type="submission" date="2023-05" db="EMBL/GenBank/DDBJ databases">
        <authorList>
            <consortium name="Lawrence Berkeley National Laboratory"/>
            <person name="Steindorff A."/>
            <person name="Hensen N."/>
            <person name="Bonometti L."/>
            <person name="Westerberg I."/>
            <person name="Brannstrom I.O."/>
            <person name="Guillou S."/>
            <person name="Cros-Aarteil S."/>
            <person name="Calhoun S."/>
            <person name="Haridas S."/>
            <person name="Kuo A."/>
            <person name="Mondo S."/>
            <person name="Pangilinan J."/>
            <person name="Riley R."/>
            <person name="Labutti K."/>
            <person name="Andreopoulos B."/>
            <person name="Lipzen A."/>
            <person name="Chen C."/>
            <person name="Yanf M."/>
            <person name="Daum C."/>
            <person name="Ng V."/>
            <person name="Clum A."/>
            <person name="Ohm R."/>
            <person name="Martin F."/>
            <person name="Silar P."/>
            <person name="Natvig D."/>
            <person name="Lalanne C."/>
            <person name="Gautier V."/>
            <person name="Ament-Velasquez S.L."/>
            <person name="Kruys A."/>
            <person name="Hutchinson M.I."/>
            <person name="Powell A.J."/>
            <person name="Barry K."/>
            <person name="Miller A.N."/>
            <person name="Grigoriev I.V."/>
            <person name="Debuchy R."/>
            <person name="Gladieux P."/>
            <person name="Thoren M.H."/>
            <person name="Johannesson H."/>
        </authorList>
    </citation>
    <scope>NUCLEOTIDE SEQUENCE</scope>
    <source>
        <strain evidence="12">PSN309</strain>
    </source>
</reference>
<feature type="coiled-coil region" evidence="10">
    <location>
        <begin position="135"/>
        <end position="168"/>
    </location>
</feature>
<sequence>MSKPTPQDASSTTTPPWVQQPSSPSDPSQPPSPPPPAQQKPGGPLSITEAVTTIKPSDFLTFHQAPCSRTGLLTGIGTGAAIGGIRWLMGLPIPRAANWAVGAGVVAASAQYEYCQYQRRAEKEKLKRVVEVYGKVQAEARAKEAEAAREKKAKEEAEKARLEEEQKKKPGWKFW</sequence>
<protein>
    <recommendedName>
        <fullName evidence="3 9">Cytochrome c oxidase assembly protein COX20, mitochondrial</fullName>
    </recommendedName>
</protein>
<organism evidence="12 13">
    <name type="scientific">Podospora australis</name>
    <dbReference type="NCBI Taxonomy" id="1536484"/>
    <lineage>
        <taxon>Eukaryota</taxon>
        <taxon>Fungi</taxon>
        <taxon>Dikarya</taxon>
        <taxon>Ascomycota</taxon>
        <taxon>Pezizomycotina</taxon>
        <taxon>Sordariomycetes</taxon>
        <taxon>Sordariomycetidae</taxon>
        <taxon>Sordariales</taxon>
        <taxon>Podosporaceae</taxon>
        <taxon>Podospora</taxon>
    </lineage>
</organism>
<evidence type="ECO:0000256" key="2">
    <source>
        <dbReference type="ARBA" id="ARBA00009575"/>
    </source>
</evidence>
<keyword evidence="4" id="KW-0812">Transmembrane</keyword>
<dbReference type="InterPro" id="IPR022533">
    <property type="entry name" value="Cox20"/>
</dbReference>
<dbReference type="PIRSF" id="PIRSF007871">
    <property type="entry name" value="Cox20"/>
    <property type="match status" value="1"/>
</dbReference>
<evidence type="ECO:0000313" key="12">
    <source>
        <dbReference type="EMBL" id="KAK4186961.1"/>
    </source>
</evidence>
<evidence type="ECO:0000256" key="6">
    <source>
        <dbReference type="ARBA" id="ARBA00022989"/>
    </source>
</evidence>
<evidence type="ECO:0000256" key="4">
    <source>
        <dbReference type="ARBA" id="ARBA00022692"/>
    </source>
</evidence>
<evidence type="ECO:0000256" key="3">
    <source>
        <dbReference type="ARBA" id="ARBA00017689"/>
    </source>
</evidence>
<feature type="compositionally biased region" description="Low complexity" evidence="11">
    <location>
        <begin position="10"/>
        <end position="26"/>
    </location>
</feature>
<keyword evidence="6" id="KW-1133">Transmembrane helix</keyword>
<comment type="function">
    <text evidence="9">Involved in the assembly of the cytochrome c oxidase complex.</text>
</comment>
<dbReference type="PANTHER" id="PTHR31586:SF1">
    <property type="entry name" value="CYTOCHROME C OXIDASE ASSEMBLY PROTEIN COX20, MITOCHONDRIAL"/>
    <property type="match status" value="1"/>
</dbReference>
<evidence type="ECO:0000256" key="1">
    <source>
        <dbReference type="ARBA" id="ARBA00004273"/>
    </source>
</evidence>
<dbReference type="Pfam" id="PF12597">
    <property type="entry name" value="Cox20"/>
    <property type="match status" value="1"/>
</dbReference>
<keyword evidence="8 9" id="KW-0472">Membrane</keyword>
<keyword evidence="13" id="KW-1185">Reference proteome</keyword>
<comment type="subcellular location">
    <subcellularLocation>
        <location evidence="1 9">Mitochondrion inner membrane</location>
    </subcellularLocation>
</comment>
<evidence type="ECO:0000256" key="5">
    <source>
        <dbReference type="ARBA" id="ARBA00022792"/>
    </source>
</evidence>
<dbReference type="GO" id="GO:0005743">
    <property type="term" value="C:mitochondrial inner membrane"/>
    <property type="evidence" value="ECO:0007669"/>
    <property type="project" value="UniProtKB-SubCell"/>
</dbReference>
<dbReference type="PANTHER" id="PTHR31586">
    <property type="entry name" value="CYTOCHROME C OXIDASE PROTEIN 20"/>
    <property type="match status" value="1"/>
</dbReference>
<reference evidence="12" key="1">
    <citation type="journal article" date="2023" name="Mol. Phylogenet. Evol.">
        <title>Genome-scale phylogeny and comparative genomics of the fungal order Sordariales.</title>
        <authorList>
            <person name="Hensen N."/>
            <person name="Bonometti L."/>
            <person name="Westerberg I."/>
            <person name="Brannstrom I.O."/>
            <person name="Guillou S."/>
            <person name="Cros-Aarteil S."/>
            <person name="Calhoun S."/>
            <person name="Haridas S."/>
            <person name="Kuo A."/>
            <person name="Mondo S."/>
            <person name="Pangilinan J."/>
            <person name="Riley R."/>
            <person name="LaButti K."/>
            <person name="Andreopoulos B."/>
            <person name="Lipzen A."/>
            <person name="Chen C."/>
            <person name="Yan M."/>
            <person name="Daum C."/>
            <person name="Ng V."/>
            <person name="Clum A."/>
            <person name="Steindorff A."/>
            <person name="Ohm R.A."/>
            <person name="Martin F."/>
            <person name="Silar P."/>
            <person name="Natvig D.O."/>
            <person name="Lalanne C."/>
            <person name="Gautier V."/>
            <person name="Ament-Velasquez S.L."/>
            <person name="Kruys A."/>
            <person name="Hutchinson M.I."/>
            <person name="Powell A.J."/>
            <person name="Barry K."/>
            <person name="Miller A.N."/>
            <person name="Grigoriev I.V."/>
            <person name="Debuchy R."/>
            <person name="Gladieux P."/>
            <person name="Hiltunen Thoren M."/>
            <person name="Johannesson H."/>
        </authorList>
    </citation>
    <scope>NUCLEOTIDE SEQUENCE</scope>
    <source>
        <strain evidence="12">PSN309</strain>
    </source>
</reference>
<feature type="compositionally biased region" description="Pro residues" evidence="11">
    <location>
        <begin position="27"/>
        <end position="38"/>
    </location>
</feature>
<keyword evidence="5 9" id="KW-0999">Mitochondrion inner membrane</keyword>
<evidence type="ECO:0000256" key="9">
    <source>
        <dbReference type="PIRNR" id="PIRNR007871"/>
    </source>
</evidence>
<accession>A0AAN6WSY7</accession>
<evidence type="ECO:0000256" key="7">
    <source>
        <dbReference type="ARBA" id="ARBA00023128"/>
    </source>
</evidence>
<evidence type="ECO:0000256" key="8">
    <source>
        <dbReference type="ARBA" id="ARBA00023136"/>
    </source>
</evidence>
<dbReference type="GO" id="GO:0033617">
    <property type="term" value="P:mitochondrial respiratory chain complex IV assembly"/>
    <property type="evidence" value="ECO:0007669"/>
    <property type="project" value="InterPro"/>
</dbReference>
<keyword evidence="10" id="KW-0175">Coiled coil</keyword>
<name>A0AAN6WSY7_9PEZI</name>